<keyword evidence="5 14" id="KW-0645">Protease</keyword>
<dbReference type="GO" id="GO:0006508">
    <property type="term" value="P:proteolysis"/>
    <property type="evidence" value="ECO:0007669"/>
    <property type="project" value="UniProtKB-KW"/>
</dbReference>
<keyword evidence="10 13" id="KW-1133">Transmembrane helix</keyword>
<evidence type="ECO:0000256" key="2">
    <source>
        <dbReference type="ARBA" id="ARBA00004651"/>
    </source>
</evidence>
<feature type="transmembrane region" description="Helical" evidence="13">
    <location>
        <begin position="55"/>
        <end position="76"/>
    </location>
</feature>
<name>A0ABR6ZKB5_9BURK</name>
<proteinExistence type="inferred from homology"/>
<keyword evidence="7" id="KW-0479">Metal-binding</keyword>
<evidence type="ECO:0000256" key="3">
    <source>
        <dbReference type="ARBA" id="ARBA00007931"/>
    </source>
</evidence>
<organism evidence="14 15">
    <name type="scientific">Undibacterium hunanense</name>
    <dbReference type="NCBI Taxonomy" id="2762292"/>
    <lineage>
        <taxon>Bacteria</taxon>
        <taxon>Pseudomonadati</taxon>
        <taxon>Pseudomonadota</taxon>
        <taxon>Betaproteobacteria</taxon>
        <taxon>Burkholderiales</taxon>
        <taxon>Oxalobacteraceae</taxon>
        <taxon>Undibacterium</taxon>
    </lineage>
</organism>
<gene>
    <name evidence="14" type="ORF">H8L32_02545</name>
</gene>
<evidence type="ECO:0000256" key="8">
    <source>
        <dbReference type="ARBA" id="ARBA00022801"/>
    </source>
</evidence>
<keyword evidence="8" id="KW-0378">Hydrolase</keyword>
<dbReference type="PANTHER" id="PTHR35864">
    <property type="entry name" value="ZINC METALLOPROTEASE MJ0611-RELATED"/>
    <property type="match status" value="1"/>
</dbReference>
<feature type="transmembrane region" description="Helical" evidence="13">
    <location>
        <begin position="176"/>
        <end position="196"/>
    </location>
</feature>
<feature type="transmembrane region" description="Helical" evidence="13">
    <location>
        <begin position="140"/>
        <end position="164"/>
    </location>
</feature>
<dbReference type="EMBL" id="JACOGF010000001">
    <property type="protein sequence ID" value="MBC3916356.1"/>
    <property type="molecule type" value="Genomic_DNA"/>
</dbReference>
<evidence type="ECO:0000256" key="1">
    <source>
        <dbReference type="ARBA" id="ARBA00001947"/>
    </source>
</evidence>
<comment type="subcellular location">
    <subcellularLocation>
        <location evidence="2">Cell membrane</location>
        <topology evidence="2">Multi-pass membrane protein</topology>
    </subcellularLocation>
</comment>
<evidence type="ECO:0000256" key="7">
    <source>
        <dbReference type="ARBA" id="ARBA00022723"/>
    </source>
</evidence>
<accession>A0ABR6ZKB5</accession>
<dbReference type="GO" id="GO:0008233">
    <property type="term" value="F:peptidase activity"/>
    <property type="evidence" value="ECO:0007669"/>
    <property type="project" value="UniProtKB-KW"/>
</dbReference>
<evidence type="ECO:0000256" key="5">
    <source>
        <dbReference type="ARBA" id="ARBA00022670"/>
    </source>
</evidence>
<evidence type="ECO:0000256" key="6">
    <source>
        <dbReference type="ARBA" id="ARBA00022692"/>
    </source>
</evidence>
<keyword evidence="9" id="KW-0862">Zinc</keyword>
<dbReference type="InterPro" id="IPR044537">
    <property type="entry name" value="Rip2-like"/>
</dbReference>
<feature type="transmembrane region" description="Helical" evidence="13">
    <location>
        <begin position="202"/>
        <end position="219"/>
    </location>
</feature>
<keyword evidence="4" id="KW-1003">Cell membrane</keyword>
<evidence type="ECO:0000256" key="12">
    <source>
        <dbReference type="ARBA" id="ARBA00023136"/>
    </source>
</evidence>
<keyword evidence="11" id="KW-0482">Metalloprotease</keyword>
<evidence type="ECO:0000256" key="4">
    <source>
        <dbReference type="ARBA" id="ARBA00022475"/>
    </source>
</evidence>
<evidence type="ECO:0000313" key="15">
    <source>
        <dbReference type="Proteomes" id="UP000650424"/>
    </source>
</evidence>
<keyword evidence="15" id="KW-1185">Reference proteome</keyword>
<dbReference type="PANTHER" id="PTHR35864:SF1">
    <property type="entry name" value="ZINC METALLOPROTEASE YWHC-RELATED"/>
    <property type="match status" value="1"/>
</dbReference>
<sequence>MNELIQTVLIYALPVVFAITLYEAARGYTARHFGDTTAQAQGRLSFNPIVHIDPLGTIVIPVVLYLATGGAFLFGYAKPMPINYGQLRDPKKNLKWIALSGPAVNFVMGFAWLLLLSVILRTMQVEEAFFLQMAQAGVLTNLAMFAFHLIPIPPLAGGQILLSLLPHQMAYKFAKVEPYCFFIVMGLALLHLLQYWMLPLMVAGNVILQVLITPFLLLLG</sequence>
<evidence type="ECO:0000256" key="13">
    <source>
        <dbReference type="SAM" id="Phobius"/>
    </source>
</evidence>
<feature type="transmembrane region" description="Helical" evidence="13">
    <location>
        <begin position="96"/>
        <end position="120"/>
    </location>
</feature>
<dbReference type="RefSeq" id="WP_186945580.1">
    <property type="nucleotide sequence ID" value="NZ_JACOGF010000001.1"/>
</dbReference>
<dbReference type="Proteomes" id="UP000650424">
    <property type="component" value="Unassembled WGS sequence"/>
</dbReference>
<dbReference type="InterPro" id="IPR052348">
    <property type="entry name" value="Metallopeptidase_M50B"/>
</dbReference>
<comment type="caution">
    <text evidence="14">The sequence shown here is derived from an EMBL/GenBank/DDBJ whole genome shotgun (WGS) entry which is preliminary data.</text>
</comment>
<keyword evidence="12 13" id="KW-0472">Membrane</keyword>
<protein>
    <submittedName>
        <fullName evidence="14">Site-2 protease family protein</fullName>
    </submittedName>
</protein>
<evidence type="ECO:0000256" key="11">
    <source>
        <dbReference type="ARBA" id="ARBA00023049"/>
    </source>
</evidence>
<evidence type="ECO:0000256" key="10">
    <source>
        <dbReference type="ARBA" id="ARBA00022989"/>
    </source>
</evidence>
<comment type="cofactor">
    <cofactor evidence="1">
        <name>Zn(2+)</name>
        <dbReference type="ChEBI" id="CHEBI:29105"/>
    </cofactor>
</comment>
<comment type="similarity">
    <text evidence="3">Belongs to the peptidase M50B family.</text>
</comment>
<dbReference type="CDD" id="cd06158">
    <property type="entry name" value="S2P-M50_like_1"/>
    <property type="match status" value="1"/>
</dbReference>
<evidence type="ECO:0000313" key="14">
    <source>
        <dbReference type="EMBL" id="MBC3916356.1"/>
    </source>
</evidence>
<keyword evidence="6 13" id="KW-0812">Transmembrane</keyword>
<evidence type="ECO:0000256" key="9">
    <source>
        <dbReference type="ARBA" id="ARBA00022833"/>
    </source>
</evidence>
<reference evidence="14 15" key="1">
    <citation type="submission" date="2020-08" db="EMBL/GenBank/DDBJ databases">
        <title>Novel species isolated from subtropical streams in China.</title>
        <authorList>
            <person name="Lu H."/>
        </authorList>
    </citation>
    <scope>NUCLEOTIDE SEQUENCE [LARGE SCALE GENOMIC DNA]</scope>
    <source>
        <strain evidence="14 15">CY18W</strain>
    </source>
</reference>